<evidence type="ECO:0000313" key="3">
    <source>
        <dbReference type="Proteomes" id="UP000272238"/>
    </source>
</evidence>
<dbReference type="AlphaFoldDB" id="A0A494YYA7"/>
<feature type="chain" id="PRO_5039538783" description="Lipoprotein" evidence="1">
    <location>
        <begin position="19"/>
        <end position="267"/>
    </location>
</feature>
<evidence type="ECO:0000313" key="2">
    <source>
        <dbReference type="EMBL" id="RKQ15151.1"/>
    </source>
</evidence>
<dbReference type="Proteomes" id="UP000272238">
    <property type="component" value="Unassembled WGS sequence"/>
</dbReference>
<keyword evidence="3" id="KW-1185">Reference proteome</keyword>
<reference evidence="2 3" key="1">
    <citation type="journal article" date="2016" name="Antonie Van Leeuwenhoek">
        <title>Lysinibacillus endophyticus sp. nov., an indole-3-acetic acid producing endophytic bacterium isolated from corn root (Zea mays cv. Xinken-5).</title>
        <authorList>
            <person name="Yu J."/>
            <person name="Guan X."/>
            <person name="Liu C."/>
            <person name="Xiang W."/>
            <person name="Yu Z."/>
            <person name="Liu X."/>
            <person name="Wang G."/>
        </authorList>
    </citation>
    <scope>NUCLEOTIDE SEQUENCE [LARGE SCALE GENOMIC DNA]</scope>
    <source>
        <strain evidence="2 3">DSM 100506</strain>
    </source>
</reference>
<feature type="signal peptide" evidence="1">
    <location>
        <begin position="1"/>
        <end position="18"/>
    </location>
</feature>
<accession>A0A494YYA7</accession>
<gene>
    <name evidence="2" type="ORF">D8M03_12420</name>
</gene>
<evidence type="ECO:0008006" key="4">
    <source>
        <dbReference type="Google" id="ProtNLM"/>
    </source>
</evidence>
<organism evidence="2 3">
    <name type="scientific">Ureibacillus endophyticus</name>
    <dbReference type="NCBI Taxonomy" id="1978490"/>
    <lineage>
        <taxon>Bacteria</taxon>
        <taxon>Bacillati</taxon>
        <taxon>Bacillota</taxon>
        <taxon>Bacilli</taxon>
        <taxon>Bacillales</taxon>
        <taxon>Caryophanaceae</taxon>
        <taxon>Ureibacillus</taxon>
    </lineage>
</organism>
<evidence type="ECO:0000256" key="1">
    <source>
        <dbReference type="SAM" id="SignalP"/>
    </source>
</evidence>
<dbReference type="EMBL" id="RBZN01000033">
    <property type="protein sequence ID" value="RKQ15151.1"/>
    <property type="molecule type" value="Genomic_DNA"/>
</dbReference>
<proteinExistence type="predicted"/>
<comment type="caution">
    <text evidence="2">The sequence shown here is derived from an EMBL/GenBank/DDBJ whole genome shotgun (WGS) entry which is preliminary data.</text>
</comment>
<dbReference type="PROSITE" id="PS51257">
    <property type="entry name" value="PROKAR_LIPOPROTEIN"/>
    <property type="match status" value="1"/>
</dbReference>
<name>A0A494YYA7_9BACL</name>
<protein>
    <recommendedName>
        <fullName evidence="4">Lipoprotein</fullName>
    </recommendedName>
</protein>
<dbReference type="RefSeq" id="WP_121215118.1">
    <property type="nucleotide sequence ID" value="NZ_RBZN01000033.1"/>
</dbReference>
<sequence length="267" mass="31370">MKKLVFILLTLVVSLLTACSEEEANYEDKTVEETTVDQQEMEDFTEEIPSDLDDFENVTAEMWQTLSDDVKNFYVEDYFNQREIDLGDVNEAFIDLLDYQATYRTISDYPIDIMVMAVEEVRDAQEQTQQYLNELAIGLKNEDKEHVLRYFSGKDFVTSDREYEDLFEVADMDFQFDVKKINGIDLQELSKYFQFEVEITYSVQFDDEAIQTYVEKMNAKGSGADSFWTSIFDSKDGDIMNKVETKNIIFIKRQNGETIYHLGYYRM</sequence>
<keyword evidence="1" id="KW-0732">Signal</keyword>